<evidence type="ECO:0000313" key="10">
    <source>
        <dbReference type="Proteomes" id="UP000186817"/>
    </source>
</evidence>
<dbReference type="Gene3D" id="1.10.287.110">
    <property type="entry name" value="DnaJ domain"/>
    <property type="match status" value="1"/>
</dbReference>
<feature type="coiled-coil region" evidence="4">
    <location>
        <begin position="427"/>
        <end position="459"/>
    </location>
</feature>
<feature type="transmembrane region" description="Helical" evidence="6">
    <location>
        <begin position="738"/>
        <end position="757"/>
    </location>
</feature>
<dbReference type="GO" id="GO:0016020">
    <property type="term" value="C:membrane"/>
    <property type="evidence" value="ECO:0007669"/>
    <property type="project" value="InterPro"/>
</dbReference>
<dbReference type="PROSITE" id="PS50076">
    <property type="entry name" value="DNAJ_2"/>
    <property type="match status" value="1"/>
</dbReference>
<evidence type="ECO:0000313" key="9">
    <source>
        <dbReference type="EMBL" id="OLP92530.1"/>
    </source>
</evidence>
<protein>
    <submittedName>
        <fullName evidence="9">Bacteroid development protein BacA</fullName>
    </submittedName>
</protein>
<evidence type="ECO:0000256" key="2">
    <source>
        <dbReference type="ARBA" id="ARBA00022989"/>
    </source>
</evidence>
<feature type="region of interest" description="Disordered" evidence="5">
    <location>
        <begin position="34"/>
        <end position="83"/>
    </location>
</feature>
<reference evidence="9 10" key="1">
    <citation type="submission" date="2016-02" db="EMBL/GenBank/DDBJ databases">
        <title>Genome analysis of coral dinoflagellate symbionts highlights evolutionary adaptations to a symbiotic lifestyle.</title>
        <authorList>
            <person name="Aranda M."/>
            <person name="Li Y."/>
            <person name="Liew Y.J."/>
            <person name="Baumgarten S."/>
            <person name="Simakov O."/>
            <person name="Wilson M."/>
            <person name="Piel J."/>
            <person name="Ashoor H."/>
            <person name="Bougouffa S."/>
            <person name="Bajic V.B."/>
            <person name="Ryu T."/>
            <person name="Ravasi T."/>
            <person name="Bayer T."/>
            <person name="Micklem G."/>
            <person name="Kim H."/>
            <person name="Bhak J."/>
            <person name="Lajeunesse T.C."/>
            <person name="Voolstra C.R."/>
        </authorList>
    </citation>
    <scope>NUCLEOTIDE SEQUENCE [LARGE SCALE GENOMIC DNA]</scope>
    <source>
        <strain evidence="9 10">CCMP2467</strain>
    </source>
</reference>
<evidence type="ECO:0000256" key="7">
    <source>
        <dbReference type="SAM" id="SignalP"/>
    </source>
</evidence>
<dbReference type="PRINTS" id="PR00625">
    <property type="entry name" value="JDOMAIN"/>
</dbReference>
<feature type="compositionally biased region" description="Basic and acidic residues" evidence="5">
    <location>
        <begin position="297"/>
        <end position="306"/>
    </location>
</feature>
<keyword evidence="2 6" id="KW-1133">Transmembrane helix</keyword>
<dbReference type="InterPro" id="IPR050817">
    <property type="entry name" value="DjlA_DnaK_co-chaperone"/>
</dbReference>
<dbReference type="Gene3D" id="3.10.50.40">
    <property type="match status" value="1"/>
</dbReference>
<dbReference type="InterPro" id="IPR029058">
    <property type="entry name" value="AB_hydrolase_fold"/>
</dbReference>
<dbReference type="GO" id="GO:0005524">
    <property type="term" value="F:ATP binding"/>
    <property type="evidence" value="ECO:0007669"/>
    <property type="project" value="InterPro"/>
</dbReference>
<proteinExistence type="predicted"/>
<evidence type="ECO:0000259" key="8">
    <source>
        <dbReference type="PROSITE" id="PS50076"/>
    </source>
</evidence>
<dbReference type="InterPro" id="IPR036640">
    <property type="entry name" value="ABC1_TM_sf"/>
</dbReference>
<feature type="compositionally biased region" description="Acidic residues" evidence="5">
    <location>
        <begin position="53"/>
        <end position="62"/>
    </location>
</feature>
<evidence type="ECO:0000256" key="1">
    <source>
        <dbReference type="ARBA" id="ARBA00022692"/>
    </source>
</evidence>
<dbReference type="InterPro" id="IPR001623">
    <property type="entry name" value="DnaJ_domain"/>
</dbReference>
<dbReference type="InterPro" id="IPR036869">
    <property type="entry name" value="J_dom_sf"/>
</dbReference>
<feature type="chain" id="PRO_5012299733" evidence="7">
    <location>
        <begin position="28"/>
        <end position="1595"/>
    </location>
</feature>
<dbReference type="GO" id="GO:0015833">
    <property type="term" value="P:peptide transport"/>
    <property type="evidence" value="ECO:0007669"/>
    <property type="project" value="InterPro"/>
</dbReference>
<keyword evidence="10" id="KW-1185">Reference proteome</keyword>
<feature type="transmembrane region" description="Helical" evidence="6">
    <location>
        <begin position="699"/>
        <end position="718"/>
    </location>
</feature>
<organism evidence="9 10">
    <name type="scientific">Symbiodinium microadriaticum</name>
    <name type="common">Dinoflagellate</name>
    <name type="synonym">Zooxanthella microadriatica</name>
    <dbReference type="NCBI Taxonomy" id="2951"/>
    <lineage>
        <taxon>Eukaryota</taxon>
        <taxon>Sar</taxon>
        <taxon>Alveolata</taxon>
        <taxon>Dinophyceae</taxon>
        <taxon>Suessiales</taxon>
        <taxon>Symbiodiniaceae</taxon>
        <taxon>Symbiodinium</taxon>
    </lineage>
</organism>
<dbReference type="EMBL" id="LSRX01000618">
    <property type="protein sequence ID" value="OLP92530.1"/>
    <property type="molecule type" value="Genomic_DNA"/>
</dbReference>
<dbReference type="SUPFAM" id="SSF54534">
    <property type="entry name" value="FKBP-like"/>
    <property type="match status" value="1"/>
</dbReference>
<comment type="caution">
    <text evidence="9">The sequence shown here is derived from an EMBL/GenBank/DDBJ whole genome shotgun (WGS) entry which is preliminary data.</text>
</comment>
<name>A0A1Q9DBR0_SYMMI</name>
<keyword evidence="1 6" id="KW-0812">Transmembrane</keyword>
<dbReference type="InterPro" id="IPR046357">
    <property type="entry name" value="PPIase_dom_sf"/>
</dbReference>
<dbReference type="SMART" id="SM00271">
    <property type="entry name" value="DnaJ"/>
    <property type="match status" value="1"/>
</dbReference>
<dbReference type="InterPro" id="IPR009248">
    <property type="entry name" value="SbmA_BacA"/>
</dbReference>
<feature type="transmembrane region" description="Helical" evidence="6">
    <location>
        <begin position="819"/>
        <end position="837"/>
    </location>
</feature>
<dbReference type="PANTHER" id="PTHR24074">
    <property type="entry name" value="CO-CHAPERONE PROTEIN DJLA"/>
    <property type="match status" value="1"/>
</dbReference>
<dbReference type="GO" id="GO:0003755">
    <property type="term" value="F:peptidyl-prolyl cis-trans isomerase activity"/>
    <property type="evidence" value="ECO:0007669"/>
    <property type="project" value="InterPro"/>
</dbReference>
<dbReference type="Gene3D" id="3.40.50.1820">
    <property type="entry name" value="alpha/beta hydrolase"/>
    <property type="match status" value="1"/>
</dbReference>
<dbReference type="SUPFAM" id="SSF90123">
    <property type="entry name" value="ABC transporter transmembrane region"/>
    <property type="match status" value="1"/>
</dbReference>
<evidence type="ECO:0000256" key="4">
    <source>
        <dbReference type="SAM" id="Coils"/>
    </source>
</evidence>
<dbReference type="OrthoDB" id="10267956at2759"/>
<dbReference type="GO" id="GO:1904680">
    <property type="term" value="F:peptide transmembrane transporter activity"/>
    <property type="evidence" value="ECO:0007669"/>
    <property type="project" value="InterPro"/>
</dbReference>
<sequence length="1595" mass="177030">MGPHWLISQVTPLLGIPLSSLWALGHSSPEVARPLRMGKAGAKKKDAGKAPTVEDEEEEEDTRDGPPSSKGKKEAAPKRKLQAKQMDAFAQMELDRQREARQRIVERFLRLILVGFILDALKGKSAEGSKEPDRKKKGPNSGKGSKDGSDALSVKSIREKANTYGGPAIMVAFIVAMLAIRAAEEGYHPADQDEHGFNFYEVMGLTKGVDQMEIRKAYKALALKYHPDKNPDCTECAEKFGKISKAYDTLSNPEARKVSNGCEDRLMTAEDAGAESDTQSINSDAPPAWNSDDEPPEDHVGDENTCSRDGAVKKLIQKVGKGLERPGQNDIVTVRFSTLQLDGPPIEDVADQITVEMGDNKLPLAVEFAVKSMRVGEVAEIRAPAAYSKILSPLCGRQLRTQPGVLPKTGKVKRKLRFLPAAPKGLAEQAKVDLLKFRKAKQEAEAQEAEEAAATAAAAPAAAPAPAAPPMFRARVELLGFECVLALTEVVSFSYCLLEDAGAKRRDGAYPEECWCLLDPDLMAQCINMRLPDIIGPSWPDPQHADLGTGGGCRTEIDGASAVHIIMWTEFFCRPGWIYWSWPGMILIGAVTWYQVHLDVVINAWFGDFYDLIQKALSKESSVPKHEIYGYLFTFSEVAGTYIVVAVMSVFFTKHWTFRWRHAMNDYYMSHWQELRHIEGASQRVQEDTKRFARLVEDIGATALQSFMTLAAFVPILFELSKPVKALPILGEVPHAMVVLTITWALLGTVGLALVGMRLPGLEFQNQLVEAAFRKELVFGEDSEDRAKPDVVEELFASVRASYFQLFFNFMYFDFAKWSYLQFGVIIPYLALVPCIADGRITLGQMQRLVAAFSSVERSLQFLVRNWAQPVITPIASADVSPRHVYIELDNVSTGLQLSRKGEMDAVNAFLPCLRAIPVPGGGHRKTEIRQGPERRFHDIEASINCKASMRLCESADFKAPVAVQLRKLEVRELCPLWVQGQTAAWADLKLVDDGGSFRLAASSEEEGQLHFLELEKAHGNAASRALARESRFEEASEAYKRALDAVRRSPMYKAELCPSALFPTERGHIQGAYSREAGEGENPLQGLSDQEVSTRRSHLVALHLNLSLCANKAGEPPRADIALGARLSHRGTWRRPKRASPKVTMSLHDRFVGFWDWTFNSDALMFLSEATLPLRLEVVETFNTRLRLFVFPGAGDSVASWVQFVNQVPTWIDVAIYERTGHGQRSLEPFAETLVDDAEEAFRVLEAVLAAHAKGGSFEGAPFALAAHSMGCQVMIEVALRLKQRMGLQPVAMFPIDRGAPHIPIYTEEGHRLLCMDEPLEFFEGFNPTVMIEMWKRDLRLCQEHLWPEGHFIFNCELHVIKAMRNFAMDAKKTLPEEAERVREINCRITNSGQASAAPWSHESFDAWAQWTTSKCSVHSVDADHIGETSSYDDTTSDGCAGFKDHAVLSTAVAKLLQESYKQYGGEGRGKMSGQSDFEAALQDLQRAAELQPQEQQALHQFRRDPQDRTIRAEIQSVQRAEDDVSECVPALQQKIARTDQLLVDESYDVEMPNIPSANSRSEISKMLPPGYSMRLTPWPPAPAEMSPGPSEGG</sequence>
<feature type="region of interest" description="Disordered" evidence="5">
    <location>
        <begin position="271"/>
        <end position="306"/>
    </location>
</feature>
<feature type="domain" description="J" evidence="8">
    <location>
        <begin position="198"/>
        <end position="263"/>
    </location>
</feature>
<dbReference type="SUPFAM" id="SSF46565">
    <property type="entry name" value="Chaperone J-domain"/>
    <property type="match status" value="1"/>
</dbReference>
<evidence type="ECO:0000256" key="6">
    <source>
        <dbReference type="SAM" id="Phobius"/>
    </source>
</evidence>
<gene>
    <name evidence="9" type="primary">bacA</name>
    <name evidence="9" type="ORF">AK812_SmicGene25657</name>
</gene>
<keyword evidence="4" id="KW-0175">Coiled coil</keyword>
<feature type="transmembrane region" description="Helical" evidence="6">
    <location>
        <begin position="628"/>
        <end position="652"/>
    </location>
</feature>
<accession>A0A1Q9DBR0</accession>
<dbReference type="Pfam" id="PF05992">
    <property type="entry name" value="SbmA_BacA"/>
    <property type="match status" value="1"/>
</dbReference>
<keyword evidence="3 6" id="KW-0472">Membrane</keyword>
<dbReference type="SUPFAM" id="SSF53474">
    <property type="entry name" value="alpha/beta-Hydrolases"/>
    <property type="match status" value="1"/>
</dbReference>
<dbReference type="Pfam" id="PF00975">
    <property type="entry name" value="Thioesterase"/>
    <property type="match status" value="1"/>
</dbReference>
<feature type="signal peptide" evidence="7">
    <location>
        <begin position="1"/>
        <end position="27"/>
    </location>
</feature>
<evidence type="ECO:0000256" key="3">
    <source>
        <dbReference type="ARBA" id="ARBA00023136"/>
    </source>
</evidence>
<dbReference type="CDD" id="cd06257">
    <property type="entry name" value="DnaJ"/>
    <property type="match status" value="1"/>
</dbReference>
<evidence type="ECO:0000256" key="5">
    <source>
        <dbReference type="SAM" id="MobiDB-lite"/>
    </source>
</evidence>
<feature type="transmembrane region" description="Helical" evidence="6">
    <location>
        <begin position="478"/>
        <end position="498"/>
    </location>
</feature>
<dbReference type="Pfam" id="PF00226">
    <property type="entry name" value="DnaJ"/>
    <property type="match status" value="1"/>
</dbReference>
<dbReference type="Proteomes" id="UP000186817">
    <property type="component" value="Unassembled WGS sequence"/>
</dbReference>
<feature type="compositionally biased region" description="Basic and acidic residues" evidence="5">
    <location>
        <begin position="125"/>
        <end position="134"/>
    </location>
</feature>
<keyword evidence="7" id="KW-0732">Signal</keyword>
<dbReference type="InterPro" id="IPR001031">
    <property type="entry name" value="Thioesterase"/>
</dbReference>
<feature type="region of interest" description="Disordered" evidence="5">
    <location>
        <begin position="125"/>
        <end position="153"/>
    </location>
</feature>
<feature type="transmembrane region" description="Helical" evidence="6">
    <location>
        <begin position="577"/>
        <end position="596"/>
    </location>
</feature>